<proteinExistence type="predicted"/>
<reference evidence="3" key="1">
    <citation type="submission" date="2016-03" db="EMBL/GenBank/DDBJ databases">
        <title>Characterization of Acinetobacter baumannii phage vB_AbaM_ME3.</title>
        <authorList>
            <person name="Buttimer C.T.H."/>
            <person name="Elbreki M."/>
            <person name="Coffey A."/>
        </authorList>
    </citation>
    <scope>NUCLEOTIDE SEQUENCE [LARGE SCALE GENOMIC DNA]</scope>
</reference>
<keyword evidence="1" id="KW-0472">Membrane</keyword>
<protein>
    <submittedName>
        <fullName evidence="2">Uncharacterized protein</fullName>
    </submittedName>
</protein>
<name>A0A172Q0I1_9CAUD</name>
<keyword evidence="3" id="KW-1185">Reference proteome</keyword>
<evidence type="ECO:0000313" key="3">
    <source>
        <dbReference type="Proteomes" id="UP000225947"/>
    </source>
</evidence>
<dbReference type="Proteomes" id="UP000225947">
    <property type="component" value="Segment"/>
</dbReference>
<keyword evidence="1" id="KW-0812">Transmembrane</keyword>
<dbReference type="SMR" id="A0A172Q0I1"/>
<evidence type="ECO:0000256" key="1">
    <source>
        <dbReference type="SAM" id="Phobius"/>
    </source>
</evidence>
<evidence type="ECO:0000313" key="2">
    <source>
        <dbReference type="EMBL" id="AND75354.1"/>
    </source>
</evidence>
<dbReference type="EMBL" id="KU935715">
    <property type="protein sequence ID" value="AND75354.1"/>
    <property type="molecule type" value="Genomic_DNA"/>
</dbReference>
<feature type="transmembrane region" description="Helical" evidence="1">
    <location>
        <begin position="12"/>
        <end position="35"/>
    </location>
</feature>
<keyword evidence="1" id="KW-1133">Transmembrane helix</keyword>
<organism evidence="2 3">
    <name type="scientific">Acinetobacter phage vB_AbaM_ME3</name>
    <dbReference type="NCBI Taxonomy" id="1837876"/>
    <lineage>
        <taxon>Viruses</taxon>
        <taxon>Duplodnaviria</taxon>
        <taxon>Heunggongvirae</taxon>
        <taxon>Uroviricota</taxon>
        <taxon>Caudoviricetes</taxon>
        <taxon>Metrivirus</taxon>
        <taxon>Metrivirus ME3</taxon>
    </lineage>
</organism>
<sequence length="40" mass="4289">MTKSDVLGVIKFIIIASFVLSGALGFFAWILLTIVGRGHP</sequence>
<gene>
    <name evidence="2" type="ORF">ME3_193</name>
</gene>
<accession>A0A172Q0I1</accession>